<dbReference type="InterPro" id="IPR016167">
    <property type="entry name" value="FAD-bd_PCMH_sub1"/>
</dbReference>
<name>S8AFL3_DACHA</name>
<gene>
    <name evidence="7" type="ORF">H072_4401</name>
</gene>
<dbReference type="OrthoDB" id="2151789at2759"/>
<evidence type="ECO:0000256" key="5">
    <source>
        <dbReference type="SAM" id="SignalP"/>
    </source>
</evidence>
<dbReference type="InterPro" id="IPR012951">
    <property type="entry name" value="BBE"/>
</dbReference>
<dbReference type="InterPro" id="IPR006094">
    <property type="entry name" value="Oxid_FAD_bind_N"/>
</dbReference>
<proteinExistence type="inferred from homology"/>
<feature type="signal peptide" evidence="5">
    <location>
        <begin position="1"/>
        <end position="19"/>
    </location>
</feature>
<dbReference type="InterPro" id="IPR016169">
    <property type="entry name" value="FAD-bd_PCMH_sub2"/>
</dbReference>
<keyword evidence="2" id="KW-0285">Flavoprotein</keyword>
<dbReference type="InterPro" id="IPR036318">
    <property type="entry name" value="FAD-bd_PCMH-like_sf"/>
</dbReference>
<keyword evidence="8" id="KW-1185">Reference proteome</keyword>
<dbReference type="OMA" id="NRANATC"/>
<reference evidence="8" key="2">
    <citation type="submission" date="2013-04" db="EMBL/GenBank/DDBJ databases">
        <title>Genomic mechanisms accounting for the adaptation to parasitism in nematode-trapping fungi.</title>
        <authorList>
            <person name="Ahren D.G."/>
        </authorList>
    </citation>
    <scope>NUCLEOTIDE SEQUENCE [LARGE SCALE GENOMIC DNA]</scope>
    <source>
        <strain evidence="8">CBS 200.50</strain>
    </source>
</reference>
<dbReference type="GO" id="GO:0016491">
    <property type="term" value="F:oxidoreductase activity"/>
    <property type="evidence" value="ECO:0007669"/>
    <property type="project" value="UniProtKB-KW"/>
</dbReference>
<feature type="chain" id="PRO_5004547930" description="FAD-binding PCMH-type domain-containing protein" evidence="5">
    <location>
        <begin position="20"/>
        <end position="499"/>
    </location>
</feature>
<evidence type="ECO:0000313" key="7">
    <source>
        <dbReference type="EMBL" id="EPS41689.1"/>
    </source>
</evidence>
<reference evidence="7 8" key="1">
    <citation type="journal article" date="2013" name="PLoS Genet.">
        <title>Genomic mechanisms accounting for the adaptation to parasitism in nematode-trapping fungi.</title>
        <authorList>
            <person name="Meerupati T."/>
            <person name="Andersson K.M."/>
            <person name="Friman E."/>
            <person name="Kumar D."/>
            <person name="Tunlid A."/>
            <person name="Ahren D."/>
        </authorList>
    </citation>
    <scope>NUCLEOTIDE SEQUENCE [LARGE SCALE GENOMIC DNA]</scope>
    <source>
        <strain evidence="7 8">CBS 200.50</strain>
    </source>
</reference>
<dbReference type="PANTHER" id="PTHR42973:SF53">
    <property type="entry name" value="FAD-BINDING PCMH-TYPE DOMAIN-CONTAINING PROTEIN-RELATED"/>
    <property type="match status" value="1"/>
</dbReference>
<protein>
    <recommendedName>
        <fullName evidence="6">FAD-binding PCMH-type domain-containing protein</fullName>
    </recommendedName>
</protein>
<dbReference type="Pfam" id="PF08031">
    <property type="entry name" value="BBE"/>
    <property type="match status" value="1"/>
</dbReference>
<evidence type="ECO:0000256" key="3">
    <source>
        <dbReference type="ARBA" id="ARBA00022827"/>
    </source>
</evidence>
<sequence>MQNILLFLVSLTITPYSQAYGSKPTREQVCCLALHGLFPAEVNFQGSGTYTNETHKYFSAANFVQPACVFLPATAAHVSYAVQLFNKVKCNFAIRSGGHLPVPGSNGRNGAVLLATSKLNHVKFKGSVAKIGPGNTWIDVYRKTDLIGQVVPDGRVGSVGVGGLVLGGGVSFQQSDYGFACDNVVNFQVVTADGKIRNANAISNPDLFWALKGGGNRFGIVTSFDMKMYPLGRIYGGELTYQYSSLPEVLAQVDKYHGEDRDSKSSIIVNVIDANDLGYGQFVEVVLYYGKPVSSPPPVFQPFFGIPGLIANTVTTKPFSVLVPADKQGLPPGVLSHTWRSVTYQPSAAVNERVSDIFQEEVKSFREERGTDLQPGIFTLAYEPYSTGLTAASQRTGGNALGLDARKGPLMLALLTYSWTNQTESALRTAAVKKSVERMKAASLAAGKHIDWIYLNAAAPDQLPYQSYGKGNFERLRRVRDRYDPKGVFSKLQSGGFPL</sequence>
<comment type="similarity">
    <text evidence="1">Belongs to the oxygen-dependent FAD-linked oxidoreductase family.</text>
</comment>
<dbReference type="EMBL" id="AQGS01000224">
    <property type="protein sequence ID" value="EPS41689.1"/>
    <property type="molecule type" value="Genomic_DNA"/>
</dbReference>
<evidence type="ECO:0000313" key="8">
    <source>
        <dbReference type="Proteomes" id="UP000015100"/>
    </source>
</evidence>
<dbReference type="Gene3D" id="3.40.462.20">
    <property type="match status" value="1"/>
</dbReference>
<dbReference type="InterPro" id="IPR016166">
    <property type="entry name" value="FAD-bd_PCMH"/>
</dbReference>
<keyword evidence="3" id="KW-0274">FAD</keyword>
<dbReference type="GO" id="GO:0071949">
    <property type="term" value="F:FAD binding"/>
    <property type="evidence" value="ECO:0007669"/>
    <property type="project" value="InterPro"/>
</dbReference>
<accession>S8AFL3</accession>
<evidence type="ECO:0000256" key="4">
    <source>
        <dbReference type="ARBA" id="ARBA00023002"/>
    </source>
</evidence>
<dbReference type="InterPro" id="IPR050416">
    <property type="entry name" value="FAD-linked_Oxidoreductase"/>
</dbReference>
<organism evidence="7 8">
    <name type="scientific">Dactylellina haptotyla (strain CBS 200.50)</name>
    <name type="common">Nematode-trapping fungus</name>
    <name type="synonym">Monacrosporium haptotylum</name>
    <dbReference type="NCBI Taxonomy" id="1284197"/>
    <lineage>
        <taxon>Eukaryota</taxon>
        <taxon>Fungi</taxon>
        <taxon>Dikarya</taxon>
        <taxon>Ascomycota</taxon>
        <taxon>Pezizomycotina</taxon>
        <taxon>Orbiliomycetes</taxon>
        <taxon>Orbiliales</taxon>
        <taxon>Orbiliaceae</taxon>
        <taxon>Dactylellina</taxon>
    </lineage>
</organism>
<evidence type="ECO:0000256" key="1">
    <source>
        <dbReference type="ARBA" id="ARBA00005466"/>
    </source>
</evidence>
<dbReference type="AlphaFoldDB" id="S8AFL3"/>
<dbReference type="PROSITE" id="PS51387">
    <property type="entry name" value="FAD_PCMH"/>
    <property type="match status" value="1"/>
</dbReference>
<keyword evidence="5" id="KW-0732">Signal</keyword>
<dbReference type="Pfam" id="PF01565">
    <property type="entry name" value="FAD_binding_4"/>
    <property type="match status" value="1"/>
</dbReference>
<dbReference type="PANTHER" id="PTHR42973">
    <property type="entry name" value="BINDING OXIDOREDUCTASE, PUTATIVE (AFU_ORTHOLOGUE AFUA_1G17690)-RELATED"/>
    <property type="match status" value="1"/>
</dbReference>
<keyword evidence="4" id="KW-0560">Oxidoreductase</keyword>
<dbReference type="Gene3D" id="3.30.465.10">
    <property type="match status" value="1"/>
</dbReference>
<evidence type="ECO:0000256" key="2">
    <source>
        <dbReference type="ARBA" id="ARBA00022630"/>
    </source>
</evidence>
<feature type="domain" description="FAD-binding PCMH-type" evidence="6">
    <location>
        <begin position="62"/>
        <end position="231"/>
    </location>
</feature>
<dbReference type="STRING" id="1284197.S8AFL3"/>
<dbReference type="SUPFAM" id="SSF56176">
    <property type="entry name" value="FAD-binding/transporter-associated domain-like"/>
    <property type="match status" value="1"/>
</dbReference>
<dbReference type="Gene3D" id="3.30.43.10">
    <property type="entry name" value="Uridine Diphospho-n-acetylenolpyruvylglucosamine Reductase, domain 2"/>
    <property type="match status" value="1"/>
</dbReference>
<evidence type="ECO:0000259" key="6">
    <source>
        <dbReference type="PROSITE" id="PS51387"/>
    </source>
</evidence>
<dbReference type="eggNOG" id="KOG1231">
    <property type="taxonomic scope" value="Eukaryota"/>
</dbReference>
<dbReference type="Proteomes" id="UP000015100">
    <property type="component" value="Unassembled WGS sequence"/>
</dbReference>
<comment type="caution">
    <text evidence="7">The sequence shown here is derived from an EMBL/GenBank/DDBJ whole genome shotgun (WGS) entry which is preliminary data.</text>
</comment>
<dbReference type="HOGENOM" id="CLU_018354_1_2_1"/>